<evidence type="ECO:0000256" key="5">
    <source>
        <dbReference type="ARBA" id="ARBA00022989"/>
    </source>
</evidence>
<organism evidence="9 10">
    <name type="scientific">Flavihumibacter petaseus NBRC 106054</name>
    <dbReference type="NCBI Taxonomy" id="1220578"/>
    <lineage>
        <taxon>Bacteria</taxon>
        <taxon>Pseudomonadati</taxon>
        <taxon>Bacteroidota</taxon>
        <taxon>Chitinophagia</taxon>
        <taxon>Chitinophagales</taxon>
        <taxon>Chitinophagaceae</taxon>
        <taxon>Flavihumibacter</taxon>
    </lineage>
</organism>
<dbReference type="OrthoDB" id="346004at2"/>
<dbReference type="EMBL" id="BBWV01000003">
    <property type="protein sequence ID" value="GAO43979.1"/>
    <property type="molecule type" value="Genomic_DNA"/>
</dbReference>
<evidence type="ECO:0000256" key="3">
    <source>
        <dbReference type="ARBA" id="ARBA00022475"/>
    </source>
</evidence>
<proteinExistence type="inferred from homology"/>
<dbReference type="AlphaFoldDB" id="A0A0E9N2B7"/>
<evidence type="ECO:0000256" key="1">
    <source>
        <dbReference type="ARBA" id="ARBA00004651"/>
    </source>
</evidence>
<feature type="transmembrane region" description="Helical" evidence="8">
    <location>
        <begin position="55"/>
        <end position="75"/>
    </location>
</feature>
<evidence type="ECO:0000256" key="2">
    <source>
        <dbReference type="ARBA" id="ARBA00006679"/>
    </source>
</evidence>
<comment type="similarity">
    <text evidence="2">Belongs to the DoxX family.</text>
</comment>
<keyword evidence="5 8" id="KW-1133">Transmembrane helix</keyword>
<keyword evidence="10" id="KW-1185">Reference proteome</keyword>
<feature type="region of interest" description="Disordered" evidence="7">
    <location>
        <begin position="148"/>
        <end position="186"/>
    </location>
</feature>
<evidence type="ECO:0000256" key="8">
    <source>
        <dbReference type="SAM" id="Phobius"/>
    </source>
</evidence>
<feature type="transmembrane region" description="Helical" evidence="8">
    <location>
        <begin position="119"/>
        <end position="139"/>
    </location>
</feature>
<keyword evidence="3" id="KW-1003">Cell membrane</keyword>
<dbReference type="Proteomes" id="UP000033121">
    <property type="component" value="Unassembled WGS sequence"/>
</dbReference>
<evidence type="ECO:0000256" key="4">
    <source>
        <dbReference type="ARBA" id="ARBA00022692"/>
    </source>
</evidence>
<feature type="transmembrane region" description="Helical" evidence="8">
    <location>
        <begin position="82"/>
        <end position="99"/>
    </location>
</feature>
<protein>
    <recommendedName>
        <fullName evidence="11">DoxX family protein</fullName>
    </recommendedName>
</protein>
<dbReference type="PANTHER" id="PTHR33452">
    <property type="entry name" value="OXIDOREDUCTASE CATD-RELATED"/>
    <property type="match status" value="1"/>
</dbReference>
<name>A0A0E9N2B7_9BACT</name>
<evidence type="ECO:0008006" key="11">
    <source>
        <dbReference type="Google" id="ProtNLM"/>
    </source>
</evidence>
<dbReference type="InterPro" id="IPR051907">
    <property type="entry name" value="DoxX-like_oxidoreductase"/>
</dbReference>
<evidence type="ECO:0000256" key="7">
    <source>
        <dbReference type="SAM" id="MobiDB-lite"/>
    </source>
</evidence>
<keyword evidence="4 8" id="KW-0812">Transmembrane</keyword>
<sequence>MKNIVCKTDASLAPLILRIFLALVIFAHGAQKLPGWFGGFGFEGTMKWFTETAGLPWVIGFAVILIEFFGPLALIAGFAVRFWSLAIAIVMTGVIFTNFTDYFFMNWFGNQAAEGMEFFLLAIGMSLSLIITGAGRFSVDFLRQQNKMPGRNTSRLSTGSPAAASSRIFPAGFPGQSCERPDLPVK</sequence>
<dbReference type="InterPro" id="IPR032808">
    <property type="entry name" value="DoxX"/>
</dbReference>
<feature type="transmembrane region" description="Helical" evidence="8">
    <location>
        <begin position="12"/>
        <end position="30"/>
    </location>
</feature>
<gene>
    <name evidence="9" type="ORF">FPE01S_03_00180</name>
</gene>
<comment type="caution">
    <text evidence="9">The sequence shown here is derived from an EMBL/GenBank/DDBJ whole genome shotgun (WGS) entry which is preliminary data.</text>
</comment>
<comment type="subcellular location">
    <subcellularLocation>
        <location evidence="1">Cell membrane</location>
        <topology evidence="1">Multi-pass membrane protein</topology>
    </subcellularLocation>
</comment>
<evidence type="ECO:0000256" key="6">
    <source>
        <dbReference type="ARBA" id="ARBA00023136"/>
    </source>
</evidence>
<dbReference type="PANTHER" id="PTHR33452:SF1">
    <property type="entry name" value="INNER MEMBRANE PROTEIN YPHA-RELATED"/>
    <property type="match status" value="1"/>
</dbReference>
<dbReference type="Pfam" id="PF07681">
    <property type="entry name" value="DoxX"/>
    <property type="match status" value="1"/>
</dbReference>
<keyword evidence="6 8" id="KW-0472">Membrane</keyword>
<reference evidence="9 10" key="1">
    <citation type="submission" date="2015-04" db="EMBL/GenBank/DDBJ databases">
        <title>Whole genome shotgun sequence of Flavihumibacter petaseus NBRC 106054.</title>
        <authorList>
            <person name="Miyazawa S."/>
            <person name="Hosoyama A."/>
            <person name="Hashimoto M."/>
            <person name="Noguchi M."/>
            <person name="Tsuchikane K."/>
            <person name="Ohji S."/>
            <person name="Yamazoe A."/>
            <person name="Ichikawa N."/>
            <person name="Kimura A."/>
            <person name="Fujita N."/>
        </authorList>
    </citation>
    <scope>NUCLEOTIDE SEQUENCE [LARGE SCALE GENOMIC DNA]</scope>
    <source>
        <strain evidence="9 10">NBRC 106054</strain>
    </source>
</reference>
<dbReference type="GO" id="GO:0005886">
    <property type="term" value="C:plasma membrane"/>
    <property type="evidence" value="ECO:0007669"/>
    <property type="project" value="UniProtKB-SubCell"/>
</dbReference>
<feature type="compositionally biased region" description="Polar residues" evidence="7">
    <location>
        <begin position="148"/>
        <end position="160"/>
    </location>
</feature>
<dbReference type="RefSeq" id="WP_072054003.1">
    <property type="nucleotide sequence ID" value="NZ_BBWV01000003.1"/>
</dbReference>
<evidence type="ECO:0000313" key="9">
    <source>
        <dbReference type="EMBL" id="GAO43979.1"/>
    </source>
</evidence>
<accession>A0A0E9N2B7</accession>
<evidence type="ECO:0000313" key="10">
    <source>
        <dbReference type="Proteomes" id="UP000033121"/>
    </source>
</evidence>